<protein>
    <submittedName>
        <fullName evidence="3">DUF4469 domain-containing protein</fullName>
    </submittedName>
</protein>
<feature type="domain" description="DUF4469" evidence="1">
    <location>
        <begin position="139"/>
        <end position="239"/>
    </location>
</feature>
<comment type="caution">
    <text evidence="3">The sequence shown here is derived from an EMBL/GenBank/DDBJ whole genome shotgun (WGS) entry which is preliminary data.</text>
</comment>
<evidence type="ECO:0000313" key="4">
    <source>
        <dbReference type="Proteomes" id="UP000644010"/>
    </source>
</evidence>
<feature type="domain" description="Bvu-2165-like IHF-HU-like DNA-binding" evidence="2">
    <location>
        <begin position="13"/>
        <end position="131"/>
    </location>
</feature>
<name>A0ABR7E041_9BACT</name>
<reference evidence="3 4" key="1">
    <citation type="submission" date="2020-08" db="EMBL/GenBank/DDBJ databases">
        <title>Genome public.</title>
        <authorList>
            <person name="Liu C."/>
            <person name="Sun Q."/>
        </authorList>
    </citation>
    <scope>NUCLEOTIDE SEQUENCE [LARGE SCALE GENOMIC DNA]</scope>
    <source>
        <strain evidence="3 4">BX2</strain>
    </source>
</reference>
<accession>A0ABR7E041</accession>
<evidence type="ECO:0000313" key="3">
    <source>
        <dbReference type="EMBL" id="MBC5643102.1"/>
    </source>
</evidence>
<sequence>MATKEPKKRSVVATLVENKLTEREDDFTANITYVGRRSINDLCSIAAKQNGKYSASELYAAYDILKTQAKEEMYSGATVEFGLAYNALGVDGPLISRSAQFNRAVNSLVVRCTPLAELRPELDLIDVIINGVKDGLPTIGTLTDVGSKTVNQRITPGNTLNGKGDRVKIVGTEDNTVGFFFIDSTDETKIVPVPESVLSRNEPSNFSFIIPALADGTYYLEIATQYGGNSKTLLKDVRRSRFPYLLTVGDSGGGGGDDRPEIE</sequence>
<keyword evidence="4" id="KW-1185">Reference proteome</keyword>
<evidence type="ECO:0000259" key="1">
    <source>
        <dbReference type="Pfam" id="PF14734"/>
    </source>
</evidence>
<gene>
    <name evidence="3" type="ORF">H8S77_09420</name>
</gene>
<evidence type="ECO:0000259" key="2">
    <source>
        <dbReference type="Pfam" id="PF14848"/>
    </source>
</evidence>
<organism evidence="3 4">
    <name type="scientific">Parabacteroides segnis</name>
    <dbReference type="NCBI Taxonomy" id="2763058"/>
    <lineage>
        <taxon>Bacteria</taxon>
        <taxon>Pseudomonadati</taxon>
        <taxon>Bacteroidota</taxon>
        <taxon>Bacteroidia</taxon>
        <taxon>Bacteroidales</taxon>
        <taxon>Tannerellaceae</taxon>
        <taxon>Parabacteroides</taxon>
    </lineage>
</organism>
<dbReference type="Proteomes" id="UP000644010">
    <property type="component" value="Unassembled WGS sequence"/>
</dbReference>
<dbReference type="EMBL" id="JACOOI010000008">
    <property type="protein sequence ID" value="MBC5643102.1"/>
    <property type="molecule type" value="Genomic_DNA"/>
</dbReference>
<dbReference type="Gene3D" id="2.70.50.70">
    <property type="match status" value="1"/>
</dbReference>
<dbReference type="Pfam" id="PF14848">
    <property type="entry name" value="HU-DNA_bdg"/>
    <property type="match status" value="1"/>
</dbReference>
<dbReference type="RefSeq" id="WP_186959201.1">
    <property type="nucleotide sequence ID" value="NZ_JACOOI010000008.1"/>
</dbReference>
<dbReference type="InterPro" id="IPR027824">
    <property type="entry name" value="DUF4469"/>
</dbReference>
<dbReference type="CDD" id="cd12843">
    <property type="entry name" value="Bvu_2165_C_like"/>
    <property type="match status" value="1"/>
</dbReference>
<dbReference type="InterPro" id="IPR049893">
    <property type="entry name" value="Bvu_2165-like_IHF-HU-DNA_bdg"/>
</dbReference>
<proteinExistence type="predicted"/>
<dbReference type="Pfam" id="PF14734">
    <property type="entry name" value="DUF4469"/>
    <property type="match status" value="1"/>
</dbReference>